<dbReference type="FunFam" id="1.20.1090.10:FF:000001">
    <property type="entry name" value="Aldehyde-alcohol dehydrogenase"/>
    <property type="match status" value="1"/>
</dbReference>
<accession>A0A542BQR5</accession>
<gene>
    <name evidence="6" type="ORF">FHU10_4193</name>
</gene>
<organism evidence="6">
    <name type="scientific">Serratia fonticola</name>
    <dbReference type="NCBI Taxonomy" id="47917"/>
    <lineage>
        <taxon>Bacteria</taxon>
        <taxon>Pseudomonadati</taxon>
        <taxon>Pseudomonadota</taxon>
        <taxon>Gammaproteobacteria</taxon>
        <taxon>Enterobacterales</taxon>
        <taxon>Yersiniaceae</taxon>
        <taxon>Serratia</taxon>
    </lineage>
</organism>
<dbReference type="OrthoDB" id="9815791at2"/>
<dbReference type="Pfam" id="PF00465">
    <property type="entry name" value="Fe-ADH"/>
    <property type="match status" value="1"/>
</dbReference>
<name>A0A542BQR5_SERFO</name>
<dbReference type="EMBL" id="VISQ01000001">
    <property type="protein sequence ID" value="TVZ71561.1"/>
    <property type="molecule type" value="Genomic_DNA"/>
</dbReference>
<reference evidence="6" key="1">
    <citation type="submission" date="2019-06" db="EMBL/GenBank/DDBJ databases">
        <authorList>
            <person name="Deangelis K."/>
            <person name="Huntemann M."/>
            <person name="Clum A."/>
            <person name="Pillay M."/>
            <person name="Palaniappan K."/>
            <person name="Varghese N."/>
            <person name="Mikhailova N."/>
            <person name="Stamatis D."/>
            <person name="Reddy T."/>
            <person name="Daum C."/>
            <person name="Shapiro N."/>
            <person name="Ivanova N."/>
            <person name="Kyrpides N."/>
            <person name="Woyke T."/>
        </authorList>
    </citation>
    <scope>NUCLEOTIDE SEQUENCE [LARGE SCALE GENOMIC DNA]</scope>
    <source>
        <strain evidence="6">128R</strain>
    </source>
</reference>
<reference evidence="6" key="2">
    <citation type="submission" date="2019-08" db="EMBL/GenBank/DDBJ databases">
        <title>Investigation of anaerobic lignin degradation for improved lignocellulosic biofuels.</title>
        <authorList>
            <person name="Deangelis K.PhD."/>
        </authorList>
    </citation>
    <scope>NUCLEOTIDE SEQUENCE [LARGE SCALE GENOMIC DNA]</scope>
    <source>
        <strain evidence="6">128R</strain>
    </source>
</reference>
<sequence length="400" mass="42048">MSVDITSDEKVQAAIYQALDMVNARQVREFAVPPMTRIGPGATACSGQALAERGIQRVFVMVDGNLHLMGMTQRVLRSLQKRGVAYEIWSCPAGEPIDSDVLAAMLQLRQADCDGILALGGGSVLDAAKAVAVLSTNPTLTLSDLRPESRLVPRLPLIAIPTTAGTGSEATQVAVIINALSRHKQVLLHTALLPDMAIIDASLTLGVPASITATTGIDALTHAIEAYVASNATPLTRSLAYRAISLIGEALPQAVGQGQDIVAREALMMASYMAGMAFSNAGLGVCHACAHQIGAAYGMAHGMANAIMLPAVMNFNRLVCKQTYAEIGYALSGQQGSDLDAIQAVEQLIDVVELNVDLAGMGGKDADFAGFAQAAMQDVCIRTNPRSVTEEQIVMLYRTS</sequence>
<dbReference type="PANTHER" id="PTHR11496:SF94">
    <property type="entry name" value="ALCOHOL DEHYDROGENASE EUTG-RELATED"/>
    <property type="match status" value="1"/>
</dbReference>
<dbReference type="GO" id="GO:0046872">
    <property type="term" value="F:metal ion binding"/>
    <property type="evidence" value="ECO:0007669"/>
    <property type="project" value="InterPro"/>
</dbReference>
<evidence type="ECO:0000256" key="1">
    <source>
        <dbReference type="ARBA" id="ARBA00001962"/>
    </source>
</evidence>
<dbReference type="Gene3D" id="3.40.50.1970">
    <property type="match status" value="1"/>
</dbReference>
<proteinExistence type="inferred from homology"/>
<dbReference type="PROSITE" id="PS00913">
    <property type="entry name" value="ADH_IRON_1"/>
    <property type="match status" value="1"/>
</dbReference>
<evidence type="ECO:0000259" key="5">
    <source>
        <dbReference type="Pfam" id="PF25137"/>
    </source>
</evidence>
<feature type="domain" description="Fe-containing alcohol dehydrogenase-like C-terminal" evidence="5">
    <location>
        <begin position="212"/>
        <end position="399"/>
    </location>
</feature>
<dbReference type="SUPFAM" id="SSF56796">
    <property type="entry name" value="Dehydroquinate synthase-like"/>
    <property type="match status" value="1"/>
</dbReference>
<evidence type="ECO:0000259" key="4">
    <source>
        <dbReference type="Pfam" id="PF00465"/>
    </source>
</evidence>
<dbReference type="PANTHER" id="PTHR11496">
    <property type="entry name" value="ALCOHOL DEHYDROGENASE"/>
    <property type="match status" value="1"/>
</dbReference>
<dbReference type="InterPro" id="IPR018211">
    <property type="entry name" value="ADH_Fe_CS"/>
</dbReference>
<dbReference type="InterPro" id="IPR039697">
    <property type="entry name" value="Alcohol_dehydrogenase_Fe"/>
</dbReference>
<evidence type="ECO:0000256" key="2">
    <source>
        <dbReference type="ARBA" id="ARBA00007358"/>
    </source>
</evidence>
<dbReference type="AlphaFoldDB" id="A0A542BQR5"/>
<comment type="similarity">
    <text evidence="2">Belongs to the iron-containing alcohol dehydrogenase family.</text>
</comment>
<protein>
    <submittedName>
        <fullName evidence="6">Acetaldehyde reductase EutG</fullName>
    </submittedName>
</protein>
<dbReference type="Gene3D" id="1.20.1090.10">
    <property type="entry name" value="Dehydroquinate synthase-like - alpha domain"/>
    <property type="match status" value="1"/>
</dbReference>
<comment type="caution">
    <text evidence="6">The sequence shown here is derived from an EMBL/GenBank/DDBJ whole genome shotgun (WGS) entry which is preliminary data.</text>
</comment>
<evidence type="ECO:0000256" key="3">
    <source>
        <dbReference type="ARBA" id="ARBA00023002"/>
    </source>
</evidence>
<dbReference type="InterPro" id="IPR001670">
    <property type="entry name" value="ADH_Fe/GldA"/>
</dbReference>
<dbReference type="Pfam" id="PF25137">
    <property type="entry name" value="ADH_Fe_C"/>
    <property type="match status" value="1"/>
</dbReference>
<keyword evidence="3" id="KW-0560">Oxidoreductase</keyword>
<dbReference type="GO" id="GO:0004022">
    <property type="term" value="F:alcohol dehydrogenase (NAD+) activity"/>
    <property type="evidence" value="ECO:0007669"/>
    <property type="project" value="TreeGrafter"/>
</dbReference>
<dbReference type="InterPro" id="IPR056798">
    <property type="entry name" value="ADH_Fe_C"/>
</dbReference>
<dbReference type="FunFam" id="3.40.50.1970:FF:000003">
    <property type="entry name" value="Alcohol dehydrogenase, iron-containing"/>
    <property type="match status" value="1"/>
</dbReference>
<evidence type="ECO:0000313" key="6">
    <source>
        <dbReference type="EMBL" id="TVZ71561.1"/>
    </source>
</evidence>
<comment type="cofactor">
    <cofactor evidence="1">
        <name>Fe cation</name>
        <dbReference type="ChEBI" id="CHEBI:24875"/>
    </cofactor>
</comment>
<dbReference type="PROSITE" id="PS00060">
    <property type="entry name" value="ADH_IRON_2"/>
    <property type="match status" value="1"/>
</dbReference>
<feature type="domain" description="Alcohol dehydrogenase iron-type/glycerol dehydrogenase GldA" evidence="4">
    <location>
        <begin position="33"/>
        <end position="200"/>
    </location>
</feature>
<dbReference type="CDD" id="cd08551">
    <property type="entry name" value="Fe-ADH"/>
    <property type="match status" value="1"/>
</dbReference>